<dbReference type="GO" id="GO:0071972">
    <property type="term" value="F:peptidoglycan L,D-transpeptidase activity"/>
    <property type="evidence" value="ECO:0007669"/>
    <property type="project" value="TreeGrafter"/>
</dbReference>
<feature type="region of interest" description="Disordered" evidence="7">
    <location>
        <begin position="49"/>
        <end position="70"/>
    </location>
</feature>
<dbReference type="GO" id="GO:0008360">
    <property type="term" value="P:regulation of cell shape"/>
    <property type="evidence" value="ECO:0007669"/>
    <property type="project" value="UniProtKB-UniRule"/>
</dbReference>
<evidence type="ECO:0000256" key="5">
    <source>
        <dbReference type="ARBA" id="ARBA00023316"/>
    </source>
</evidence>
<organism evidence="10 11">
    <name type="scientific">Bifidobacterium breve</name>
    <dbReference type="NCBI Taxonomy" id="1685"/>
    <lineage>
        <taxon>Bacteria</taxon>
        <taxon>Bacillati</taxon>
        <taxon>Actinomycetota</taxon>
        <taxon>Actinomycetes</taxon>
        <taxon>Bifidobacteriales</taxon>
        <taxon>Bifidobacteriaceae</taxon>
        <taxon>Bifidobacterium</taxon>
    </lineage>
</organism>
<feature type="region of interest" description="Disordered" evidence="7">
    <location>
        <begin position="90"/>
        <end position="111"/>
    </location>
</feature>
<dbReference type="CDD" id="cd16913">
    <property type="entry name" value="YkuD_like"/>
    <property type="match status" value="1"/>
</dbReference>
<name>A0AAN1IG98_BIFBR</name>
<accession>A0AAN1IG98</accession>
<dbReference type="Proteomes" id="UP000232496">
    <property type="component" value="Chromosome"/>
</dbReference>
<keyword evidence="8" id="KW-0812">Transmembrane</keyword>
<dbReference type="Gene3D" id="2.40.440.10">
    <property type="entry name" value="L,D-transpeptidase catalytic domain-like"/>
    <property type="match status" value="1"/>
</dbReference>
<keyword evidence="3 6" id="KW-0133">Cell shape</keyword>
<dbReference type="RefSeq" id="WP_180949019.1">
    <property type="nucleotide sequence ID" value="NZ_CP021552.1"/>
</dbReference>
<keyword evidence="4 6" id="KW-0573">Peptidoglycan synthesis</keyword>
<sequence length="235" mass="26082">MAQKRPVAVDKRRKRIYTIRRIMVFVCALVCCVLAVFSTMGAMRAWPRPGSGNGNATPSQSAAKQSVTQPTSFVERQQVPVFNHAIQEQRNKEAQRARWSNPTGKQPNLSQYSNLSVDVSLAKQEVYVKSNGKTIYTMIASTGMDDATPYGTYTISARGDHFYNASEGMGADYWVQFYGPYLFHSVPTGQNFGDYLEDEAMKLGQPASHGCVRLTVADAKWFYDQVPDGTPVTIA</sequence>
<dbReference type="GO" id="GO:0005576">
    <property type="term" value="C:extracellular region"/>
    <property type="evidence" value="ECO:0007669"/>
    <property type="project" value="TreeGrafter"/>
</dbReference>
<gene>
    <name evidence="10" type="ORF">DRBB29_0676</name>
</gene>
<evidence type="ECO:0000313" key="11">
    <source>
        <dbReference type="Proteomes" id="UP000232496"/>
    </source>
</evidence>
<dbReference type="PANTHER" id="PTHR30582">
    <property type="entry name" value="L,D-TRANSPEPTIDASE"/>
    <property type="match status" value="1"/>
</dbReference>
<dbReference type="InterPro" id="IPR038063">
    <property type="entry name" value="Transpep_catalytic_dom"/>
</dbReference>
<comment type="pathway">
    <text evidence="1 6">Cell wall biogenesis; peptidoglycan biosynthesis.</text>
</comment>
<evidence type="ECO:0000256" key="1">
    <source>
        <dbReference type="ARBA" id="ARBA00004752"/>
    </source>
</evidence>
<evidence type="ECO:0000256" key="7">
    <source>
        <dbReference type="SAM" id="MobiDB-lite"/>
    </source>
</evidence>
<dbReference type="SUPFAM" id="SSF141523">
    <property type="entry name" value="L,D-transpeptidase catalytic domain-like"/>
    <property type="match status" value="1"/>
</dbReference>
<evidence type="ECO:0000256" key="8">
    <source>
        <dbReference type="SAM" id="Phobius"/>
    </source>
</evidence>
<feature type="domain" description="L,D-TPase catalytic" evidence="9">
    <location>
        <begin position="115"/>
        <end position="235"/>
    </location>
</feature>
<feature type="active site" description="Nucleophile" evidence="6">
    <location>
        <position position="211"/>
    </location>
</feature>
<keyword evidence="5 6" id="KW-0961">Cell wall biogenesis/degradation</keyword>
<protein>
    <recommendedName>
        <fullName evidence="9">L,D-TPase catalytic domain-containing protein</fullName>
    </recommendedName>
</protein>
<evidence type="ECO:0000256" key="2">
    <source>
        <dbReference type="ARBA" id="ARBA00022679"/>
    </source>
</evidence>
<feature type="transmembrane region" description="Helical" evidence="8">
    <location>
        <begin position="21"/>
        <end position="43"/>
    </location>
</feature>
<feature type="active site" description="Proton donor/acceptor" evidence="6">
    <location>
        <position position="184"/>
    </location>
</feature>
<feature type="compositionally biased region" description="Polar residues" evidence="7">
    <location>
        <begin position="98"/>
        <end position="111"/>
    </location>
</feature>
<dbReference type="GO" id="GO:0018104">
    <property type="term" value="P:peptidoglycan-protein cross-linking"/>
    <property type="evidence" value="ECO:0007669"/>
    <property type="project" value="TreeGrafter"/>
</dbReference>
<evidence type="ECO:0000259" key="9">
    <source>
        <dbReference type="PROSITE" id="PS52029"/>
    </source>
</evidence>
<evidence type="ECO:0000256" key="6">
    <source>
        <dbReference type="PROSITE-ProRule" id="PRU01373"/>
    </source>
</evidence>
<keyword evidence="8" id="KW-0472">Membrane</keyword>
<dbReference type="InterPro" id="IPR050979">
    <property type="entry name" value="LD-transpeptidase"/>
</dbReference>
<dbReference type="PANTHER" id="PTHR30582:SF2">
    <property type="entry name" value="L,D-TRANSPEPTIDASE YCIB-RELATED"/>
    <property type="match status" value="1"/>
</dbReference>
<proteinExistence type="predicted"/>
<dbReference type="Pfam" id="PF03734">
    <property type="entry name" value="YkuD"/>
    <property type="match status" value="1"/>
</dbReference>
<dbReference type="EMBL" id="CP023198">
    <property type="protein sequence ID" value="AUE18238.1"/>
    <property type="molecule type" value="Genomic_DNA"/>
</dbReference>
<evidence type="ECO:0000256" key="4">
    <source>
        <dbReference type="ARBA" id="ARBA00022984"/>
    </source>
</evidence>
<dbReference type="GO" id="GO:0071555">
    <property type="term" value="P:cell wall organization"/>
    <property type="evidence" value="ECO:0007669"/>
    <property type="project" value="UniProtKB-UniRule"/>
</dbReference>
<keyword evidence="8" id="KW-1133">Transmembrane helix</keyword>
<dbReference type="GO" id="GO:0016740">
    <property type="term" value="F:transferase activity"/>
    <property type="evidence" value="ECO:0007669"/>
    <property type="project" value="UniProtKB-KW"/>
</dbReference>
<evidence type="ECO:0000256" key="3">
    <source>
        <dbReference type="ARBA" id="ARBA00022960"/>
    </source>
</evidence>
<dbReference type="PROSITE" id="PS52029">
    <property type="entry name" value="LD_TPASE"/>
    <property type="match status" value="1"/>
</dbReference>
<evidence type="ECO:0000313" key="10">
    <source>
        <dbReference type="EMBL" id="AUE18238.1"/>
    </source>
</evidence>
<keyword evidence="2" id="KW-0808">Transferase</keyword>
<reference evidence="10 11" key="1">
    <citation type="submission" date="2017-09" db="EMBL/GenBank/DDBJ databases">
        <title>Comparative genomics and methylome analysis of the gut commensal Bifidobacterium breve.</title>
        <authorList>
            <person name="Bottacini F."/>
            <person name="Morrissey R."/>
            <person name="Roberts R.J."/>
            <person name="James K."/>
            <person name="van Breen J."/>
            <person name="Egan M."/>
            <person name="Lambert J."/>
            <person name="van Limpt K."/>
            <person name="Stanton C."/>
            <person name="Knol J."/>
            <person name="O' Connell Motherway M."/>
            <person name="van Sinderen D."/>
        </authorList>
    </citation>
    <scope>NUCLEOTIDE SEQUENCE [LARGE SCALE GENOMIC DNA]</scope>
    <source>
        <strain evidence="10 11">DRBB29</strain>
    </source>
</reference>
<feature type="compositionally biased region" description="Polar residues" evidence="7">
    <location>
        <begin position="54"/>
        <end position="70"/>
    </location>
</feature>
<dbReference type="AlphaFoldDB" id="A0AAN1IG98"/>
<dbReference type="InterPro" id="IPR005490">
    <property type="entry name" value="LD_TPept_cat_dom"/>
</dbReference>